<evidence type="ECO:0000256" key="2">
    <source>
        <dbReference type="SAM" id="Phobius"/>
    </source>
</evidence>
<organism evidence="4 5">
    <name type="scientific">Apiospora hydei</name>
    <dbReference type="NCBI Taxonomy" id="1337664"/>
    <lineage>
        <taxon>Eukaryota</taxon>
        <taxon>Fungi</taxon>
        <taxon>Dikarya</taxon>
        <taxon>Ascomycota</taxon>
        <taxon>Pezizomycotina</taxon>
        <taxon>Sordariomycetes</taxon>
        <taxon>Xylariomycetidae</taxon>
        <taxon>Amphisphaeriales</taxon>
        <taxon>Apiosporaceae</taxon>
        <taxon>Apiospora</taxon>
    </lineage>
</organism>
<evidence type="ECO:0000259" key="3">
    <source>
        <dbReference type="Pfam" id="PF20237"/>
    </source>
</evidence>
<feature type="domain" description="DUF6594" evidence="3">
    <location>
        <begin position="76"/>
        <end position="350"/>
    </location>
</feature>
<sequence length="357" mass="41380">MASPISGCPDLEKGHPHSQPSIAASEATVKQDQQVGTTTSTPSSTSNWWQWLKEKKTPDKTREPRHRKLNCKERSYRSVATFLDSDENFMIYRRFGYLHSRMLLRLQDRLRALEFKLDRCDNEDAAHETEKWLLMSRDKDEAACRTLMKEVPDIPTRTQILDEIEVFLGKYDDWVLKAQQMVSLNRPAERDYQSVESHMFSTKPLVDEEYRFIYQKEDLITLRDGREMALLDSLTERLLRTFHCPLLQKIFCTKRELEKTDDPDVYYYSKSRKDCFNTIILCMVLISLLVLPIFVLYSLLNDDPNGRSYTVSIGVLLVFVLVFSAALSLFTKARRHEIFAAAAGYAAVLVVFFGNIS</sequence>
<accession>A0ABR1UQ63</accession>
<dbReference type="GeneID" id="92052662"/>
<keyword evidence="2" id="KW-0472">Membrane</keyword>
<dbReference type="PANTHER" id="PTHR34502:SF3">
    <property type="entry name" value="DUF6594 DOMAIN-CONTAINING PROTEIN"/>
    <property type="match status" value="1"/>
</dbReference>
<dbReference type="RefSeq" id="XP_066660487.1">
    <property type="nucleotide sequence ID" value="XM_066819602.1"/>
</dbReference>
<feature type="transmembrane region" description="Helical" evidence="2">
    <location>
        <begin position="309"/>
        <end position="331"/>
    </location>
</feature>
<dbReference type="PANTHER" id="PTHR34502">
    <property type="entry name" value="DUF6594 DOMAIN-CONTAINING PROTEIN-RELATED"/>
    <property type="match status" value="1"/>
</dbReference>
<name>A0ABR1UQ63_9PEZI</name>
<dbReference type="EMBL" id="JAQQWN010000011">
    <property type="protein sequence ID" value="KAK8061067.1"/>
    <property type="molecule type" value="Genomic_DNA"/>
</dbReference>
<reference evidence="4 5" key="1">
    <citation type="submission" date="2023-01" db="EMBL/GenBank/DDBJ databases">
        <title>Analysis of 21 Apiospora genomes using comparative genomics revels a genus with tremendous synthesis potential of carbohydrate active enzymes and secondary metabolites.</title>
        <authorList>
            <person name="Sorensen T."/>
        </authorList>
    </citation>
    <scope>NUCLEOTIDE SEQUENCE [LARGE SCALE GENOMIC DNA]</scope>
    <source>
        <strain evidence="4 5">CBS 114990</strain>
    </source>
</reference>
<feature type="compositionally biased region" description="Polar residues" evidence="1">
    <location>
        <begin position="18"/>
        <end position="36"/>
    </location>
</feature>
<feature type="compositionally biased region" description="Basic and acidic residues" evidence="1">
    <location>
        <begin position="52"/>
        <end position="62"/>
    </location>
</feature>
<dbReference type="InterPro" id="IPR046529">
    <property type="entry name" value="DUF6594"/>
</dbReference>
<evidence type="ECO:0000313" key="5">
    <source>
        <dbReference type="Proteomes" id="UP001433268"/>
    </source>
</evidence>
<gene>
    <name evidence="4" type="ORF">PG997_015288</name>
</gene>
<keyword evidence="5" id="KW-1185">Reference proteome</keyword>
<keyword evidence="2" id="KW-0812">Transmembrane</keyword>
<dbReference type="Proteomes" id="UP001433268">
    <property type="component" value="Unassembled WGS sequence"/>
</dbReference>
<evidence type="ECO:0000256" key="1">
    <source>
        <dbReference type="SAM" id="MobiDB-lite"/>
    </source>
</evidence>
<dbReference type="Pfam" id="PF20237">
    <property type="entry name" value="DUF6594"/>
    <property type="match status" value="1"/>
</dbReference>
<feature type="transmembrane region" description="Helical" evidence="2">
    <location>
        <begin position="275"/>
        <end position="297"/>
    </location>
</feature>
<keyword evidence="2" id="KW-1133">Transmembrane helix</keyword>
<evidence type="ECO:0000313" key="4">
    <source>
        <dbReference type="EMBL" id="KAK8061067.1"/>
    </source>
</evidence>
<feature type="region of interest" description="Disordered" evidence="1">
    <location>
        <begin position="1"/>
        <end position="65"/>
    </location>
</feature>
<feature type="compositionally biased region" description="Low complexity" evidence="1">
    <location>
        <begin position="37"/>
        <end position="46"/>
    </location>
</feature>
<proteinExistence type="predicted"/>
<feature type="transmembrane region" description="Helical" evidence="2">
    <location>
        <begin position="338"/>
        <end position="356"/>
    </location>
</feature>
<comment type="caution">
    <text evidence="4">The sequence shown here is derived from an EMBL/GenBank/DDBJ whole genome shotgun (WGS) entry which is preliminary data.</text>
</comment>
<protein>
    <recommendedName>
        <fullName evidence="3">DUF6594 domain-containing protein</fullName>
    </recommendedName>
</protein>